<feature type="transmembrane region" description="Helical" evidence="1">
    <location>
        <begin position="6"/>
        <end position="29"/>
    </location>
</feature>
<evidence type="ECO:0000313" key="2">
    <source>
        <dbReference type="EMBL" id="KAJ5099928.1"/>
    </source>
</evidence>
<feature type="transmembrane region" description="Helical" evidence="1">
    <location>
        <begin position="53"/>
        <end position="75"/>
    </location>
</feature>
<dbReference type="InterPro" id="IPR036259">
    <property type="entry name" value="MFS_trans_sf"/>
</dbReference>
<dbReference type="Proteomes" id="UP001149074">
    <property type="component" value="Unassembled WGS sequence"/>
</dbReference>
<evidence type="ECO:0008006" key="4">
    <source>
        <dbReference type="Google" id="ProtNLM"/>
    </source>
</evidence>
<dbReference type="GeneID" id="81358402"/>
<gene>
    <name evidence="2" type="ORF">N7532_006929</name>
</gene>
<dbReference type="InterPro" id="IPR050327">
    <property type="entry name" value="Proton-linked_MCT"/>
</dbReference>
<feature type="transmembrane region" description="Helical" evidence="1">
    <location>
        <begin position="123"/>
        <end position="149"/>
    </location>
</feature>
<keyword evidence="1" id="KW-0472">Membrane</keyword>
<protein>
    <recommendedName>
        <fullName evidence="4">Major facilitator superfamily (MFS) profile domain-containing protein</fullName>
    </recommendedName>
</protein>
<dbReference type="RefSeq" id="XP_056475582.1">
    <property type="nucleotide sequence ID" value="XM_056619423.1"/>
</dbReference>
<evidence type="ECO:0000256" key="1">
    <source>
        <dbReference type="SAM" id="Phobius"/>
    </source>
</evidence>
<organism evidence="2 3">
    <name type="scientific">Penicillium argentinense</name>
    <dbReference type="NCBI Taxonomy" id="1131581"/>
    <lineage>
        <taxon>Eukaryota</taxon>
        <taxon>Fungi</taxon>
        <taxon>Dikarya</taxon>
        <taxon>Ascomycota</taxon>
        <taxon>Pezizomycotina</taxon>
        <taxon>Eurotiomycetes</taxon>
        <taxon>Eurotiomycetidae</taxon>
        <taxon>Eurotiales</taxon>
        <taxon>Aspergillaceae</taxon>
        <taxon>Penicillium</taxon>
    </lineage>
</organism>
<comment type="caution">
    <text evidence="2">The sequence shown here is derived from an EMBL/GenBank/DDBJ whole genome shotgun (WGS) entry which is preliminary data.</text>
</comment>
<dbReference type="PANTHER" id="PTHR11360">
    <property type="entry name" value="MONOCARBOXYLATE TRANSPORTER"/>
    <property type="match status" value="1"/>
</dbReference>
<proteinExistence type="predicted"/>
<dbReference type="SUPFAM" id="SSF103473">
    <property type="entry name" value="MFS general substrate transporter"/>
    <property type="match status" value="1"/>
</dbReference>
<reference evidence="2" key="1">
    <citation type="submission" date="2022-11" db="EMBL/GenBank/DDBJ databases">
        <authorList>
            <person name="Petersen C."/>
        </authorList>
    </citation>
    <scope>NUCLEOTIDE SEQUENCE</scope>
    <source>
        <strain evidence="2">IBT 30761</strain>
    </source>
</reference>
<dbReference type="OrthoDB" id="6499973at2759"/>
<dbReference type="EMBL" id="JAPQKI010000005">
    <property type="protein sequence ID" value="KAJ5099928.1"/>
    <property type="molecule type" value="Genomic_DNA"/>
</dbReference>
<sequence>MIRHLGLHWAYRTLGILAVVVNTSCILLVKDRNKTIGSNQAAFDLEILRRGEYLLLLGFSAFTMLGYFILIFSLANFATSIGLSSSQASVASSLFNLGQAIGRPLIRYFNDTIGRINMAASMTFIAGIIPVTIWTNTGSYGLLIFFALAEGLVSSQETSGPPLHLWLKLWGYGMFHRD</sequence>
<reference evidence="2" key="2">
    <citation type="journal article" date="2023" name="IMA Fungus">
        <title>Comparative genomic study of the Penicillium genus elucidates a diverse pangenome and 15 lateral gene transfer events.</title>
        <authorList>
            <person name="Petersen C."/>
            <person name="Sorensen T."/>
            <person name="Nielsen M.R."/>
            <person name="Sondergaard T.E."/>
            <person name="Sorensen J.L."/>
            <person name="Fitzpatrick D.A."/>
            <person name="Frisvad J.C."/>
            <person name="Nielsen K.L."/>
        </authorList>
    </citation>
    <scope>NUCLEOTIDE SEQUENCE</scope>
    <source>
        <strain evidence="2">IBT 30761</strain>
    </source>
</reference>
<dbReference type="Gene3D" id="1.20.1250.20">
    <property type="entry name" value="MFS general substrate transporter like domains"/>
    <property type="match status" value="1"/>
</dbReference>
<name>A0A9W9KBE0_9EURO</name>
<keyword evidence="1" id="KW-1133">Transmembrane helix</keyword>
<keyword evidence="1" id="KW-0812">Transmembrane</keyword>
<accession>A0A9W9KBE0</accession>
<dbReference type="AlphaFoldDB" id="A0A9W9KBE0"/>
<evidence type="ECO:0000313" key="3">
    <source>
        <dbReference type="Proteomes" id="UP001149074"/>
    </source>
</evidence>
<dbReference type="PANTHER" id="PTHR11360:SF315">
    <property type="entry name" value="TRANSPORTER MCH2-RELATED"/>
    <property type="match status" value="1"/>
</dbReference>
<keyword evidence="3" id="KW-1185">Reference proteome</keyword>